<feature type="transmembrane region" description="Helical" evidence="1">
    <location>
        <begin position="7"/>
        <end position="25"/>
    </location>
</feature>
<dbReference type="OrthoDB" id="2079550at2"/>
<organism evidence="2 3">
    <name type="scientific">Thermoanaerobacterium thermosaccharolyticum (strain ATCC 7956 / DSM 571 / NCIMB 9385 / NCA 3814 / NCTC 13789 / WDCM 00135 / 2032)</name>
    <name type="common">Clostridium thermosaccharolyticum</name>
    <dbReference type="NCBI Taxonomy" id="580327"/>
    <lineage>
        <taxon>Bacteria</taxon>
        <taxon>Bacillati</taxon>
        <taxon>Bacillota</taxon>
        <taxon>Clostridia</taxon>
        <taxon>Thermoanaerobacterales</taxon>
        <taxon>Thermoanaerobacteraceae</taxon>
        <taxon>Thermoanaerobacterium</taxon>
    </lineage>
</organism>
<name>D9TQT6_THETC</name>
<accession>D9TQT6</accession>
<evidence type="ECO:0000313" key="3">
    <source>
        <dbReference type="Proteomes" id="UP000001626"/>
    </source>
</evidence>
<evidence type="ECO:0000256" key="1">
    <source>
        <dbReference type="SAM" id="Phobius"/>
    </source>
</evidence>
<dbReference type="HOGENOM" id="CLU_899972_0_0_9"/>
<evidence type="ECO:0008006" key="4">
    <source>
        <dbReference type="Google" id="ProtNLM"/>
    </source>
</evidence>
<sequence>MIFKKHRTILIGIGFAVVIALLSIFPNTGNFLNNLRTYDYRTDYISPDYFNKIMLQLSEDGNKYIDLKQLGYLRVNKDDKEKKYEYKLSDLYKLKSDVNYNFKLPQVNNILSVLNKIESNIYGNQIIEFNLNIDTINKLIKSYKNNNVFPENLKGKNFRIDFYKIVYIHMDNSNEYNFPGSINFSFEIRKIPKIDVPAGVDKNKVKYAVSSLPFLPYYLKSQIAGTIDLKNLLDIPESAKREKLDYTTINKNKGIIVSYYLKDANALNKDKEKSVKYLQIVWIEDDIIYQMEAAGISEEQLLKIAESMQ</sequence>
<proteinExistence type="predicted"/>
<protein>
    <recommendedName>
        <fullName evidence="4">DUF4367 domain-containing protein</fullName>
    </recommendedName>
</protein>
<dbReference type="STRING" id="580327.Tthe_0342"/>
<dbReference type="RefSeq" id="WP_013296888.1">
    <property type="nucleotide sequence ID" value="NC_014410.1"/>
</dbReference>
<keyword evidence="1" id="KW-0812">Transmembrane</keyword>
<dbReference type="GeneID" id="93863227"/>
<dbReference type="Proteomes" id="UP000001626">
    <property type="component" value="Chromosome"/>
</dbReference>
<dbReference type="KEGG" id="ttm:Tthe_0342"/>
<keyword evidence="1" id="KW-0472">Membrane</keyword>
<keyword evidence="1" id="KW-1133">Transmembrane helix</keyword>
<evidence type="ECO:0000313" key="2">
    <source>
        <dbReference type="EMBL" id="ADL67912.1"/>
    </source>
</evidence>
<dbReference type="EMBL" id="CP002171">
    <property type="protein sequence ID" value="ADL67912.1"/>
    <property type="molecule type" value="Genomic_DNA"/>
</dbReference>
<keyword evidence="3" id="KW-1185">Reference proteome</keyword>
<dbReference type="AlphaFoldDB" id="D9TQT6"/>
<gene>
    <name evidence="2" type="ordered locus">Tthe_0342</name>
</gene>
<dbReference type="eggNOG" id="COG5662">
    <property type="taxonomic scope" value="Bacteria"/>
</dbReference>
<reference evidence="2 3" key="1">
    <citation type="submission" date="2010-08" db="EMBL/GenBank/DDBJ databases">
        <title>Complete sequence of Thermoanaerobacterium thermosaccharolyticum DSM 571.</title>
        <authorList>
            <consortium name="US DOE Joint Genome Institute"/>
            <person name="Lucas S."/>
            <person name="Copeland A."/>
            <person name="Lapidus A."/>
            <person name="Cheng J.-F."/>
            <person name="Bruce D."/>
            <person name="Goodwin L."/>
            <person name="Pitluck S."/>
            <person name="Teshima H."/>
            <person name="Detter J.C."/>
            <person name="Han C."/>
            <person name="Tapia R."/>
            <person name="Land M."/>
            <person name="Hauser L."/>
            <person name="Chang Y.-J."/>
            <person name="Jeffries C."/>
            <person name="Kyrpides N."/>
            <person name="Ivanova N."/>
            <person name="Mikhailova N."/>
            <person name="Hemme C.L."/>
            <person name="Woyke T."/>
        </authorList>
    </citation>
    <scope>NUCLEOTIDE SEQUENCE [LARGE SCALE GENOMIC DNA]</scope>
    <source>
        <strain evidence="3">ATCC 7956 / DSM 571 / NCIMB 9385 / NCA 3814 / NCTC 13789 / WDCM 00135 / 2032</strain>
    </source>
</reference>